<accession>A0A0K9YPG0</accession>
<reference evidence="2 5" key="3">
    <citation type="submission" date="2019-06" db="EMBL/GenBank/DDBJ databases">
        <title>Whole genome shotgun sequence of Brevibacillus reuszeri NBRC 15719.</title>
        <authorList>
            <person name="Hosoyama A."/>
            <person name="Uohara A."/>
            <person name="Ohji S."/>
            <person name="Ichikawa N."/>
        </authorList>
    </citation>
    <scope>NUCLEOTIDE SEQUENCE [LARGE SCALE GENOMIC DNA]</scope>
    <source>
        <strain evidence="2 5">NBRC 15719</strain>
    </source>
</reference>
<keyword evidence="1" id="KW-0812">Transmembrane</keyword>
<keyword evidence="1" id="KW-0472">Membrane</keyword>
<evidence type="ECO:0000313" key="2">
    <source>
        <dbReference type="EMBL" id="GED70042.1"/>
    </source>
</evidence>
<dbReference type="OrthoDB" id="2658755at2"/>
<evidence type="ECO:0000313" key="4">
    <source>
        <dbReference type="Proteomes" id="UP000036834"/>
    </source>
</evidence>
<dbReference type="PATRIC" id="fig|54915.3.peg.2376"/>
<reference evidence="4" key="1">
    <citation type="submission" date="2015-07" db="EMBL/GenBank/DDBJ databases">
        <title>Genome sequencing project for genomic taxonomy and phylogenomics of Bacillus-like bacteria.</title>
        <authorList>
            <person name="Liu B."/>
            <person name="Wang J."/>
            <person name="Zhu Y."/>
            <person name="Liu G."/>
            <person name="Chen Q."/>
            <person name="Chen Z."/>
            <person name="Lan J."/>
            <person name="Che J."/>
            <person name="Ge C."/>
            <person name="Shi H."/>
            <person name="Pan Z."/>
            <person name="Liu X."/>
        </authorList>
    </citation>
    <scope>NUCLEOTIDE SEQUENCE [LARGE SCALE GENOMIC DNA]</scope>
    <source>
        <strain evidence="4">DSM 9887</strain>
    </source>
</reference>
<dbReference type="EMBL" id="LGIQ01000009">
    <property type="protein sequence ID" value="KNB70537.1"/>
    <property type="molecule type" value="Genomic_DNA"/>
</dbReference>
<dbReference type="AlphaFoldDB" id="A0A0K9YPG0"/>
<evidence type="ECO:0000313" key="3">
    <source>
        <dbReference type="EMBL" id="KNB70537.1"/>
    </source>
</evidence>
<evidence type="ECO:0000313" key="5">
    <source>
        <dbReference type="Proteomes" id="UP000319578"/>
    </source>
</evidence>
<dbReference type="RefSeq" id="WP_049739530.1">
    <property type="nucleotide sequence ID" value="NZ_BJON01000014.1"/>
</dbReference>
<keyword evidence="1" id="KW-1133">Transmembrane helix</keyword>
<gene>
    <name evidence="3" type="ORF">ADS79_16615</name>
    <name evidence="2" type="ORF">BRE01_37440</name>
</gene>
<keyword evidence="5" id="KW-1185">Reference proteome</keyword>
<proteinExistence type="predicted"/>
<feature type="transmembrane region" description="Helical" evidence="1">
    <location>
        <begin position="48"/>
        <end position="70"/>
    </location>
</feature>
<protein>
    <recommendedName>
        <fullName evidence="6">Amino acid transporter</fullName>
    </recommendedName>
</protein>
<evidence type="ECO:0000256" key="1">
    <source>
        <dbReference type="SAM" id="Phobius"/>
    </source>
</evidence>
<dbReference type="Proteomes" id="UP000036834">
    <property type="component" value="Unassembled WGS sequence"/>
</dbReference>
<comment type="caution">
    <text evidence="3">The sequence shown here is derived from an EMBL/GenBank/DDBJ whole genome shotgun (WGS) entry which is preliminary data.</text>
</comment>
<sequence>MKENPDHDQRHIAPEIQPFNSVTDHYQKIVGMPIRPADIKKLPKPIRWFGYFVFSCVLIGGFMFLILLVIQSFK</sequence>
<name>A0A0K9YPG0_9BACL</name>
<reference evidence="3" key="2">
    <citation type="submission" date="2015-07" db="EMBL/GenBank/DDBJ databases">
        <title>MeaNS - Measles Nucleotide Surveillance Program.</title>
        <authorList>
            <person name="Tran T."/>
            <person name="Druce J."/>
        </authorList>
    </citation>
    <scope>NUCLEOTIDE SEQUENCE</scope>
    <source>
        <strain evidence="3">DSM 9887</strain>
    </source>
</reference>
<dbReference type="Proteomes" id="UP000319578">
    <property type="component" value="Unassembled WGS sequence"/>
</dbReference>
<dbReference type="EMBL" id="BJON01000014">
    <property type="protein sequence ID" value="GED70042.1"/>
    <property type="molecule type" value="Genomic_DNA"/>
</dbReference>
<organism evidence="3 4">
    <name type="scientific">Brevibacillus reuszeri</name>
    <dbReference type="NCBI Taxonomy" id="54915"/>
    <lineage>
        <taxon>Bacteria</taxon>
        <taxon>Bacillati</taxon>
        <taxon>Bacillota</taxon>
        <taxon>Bacilli</taxon>
        <taxon>Bacillales</taxon>
        <taxon>Paenibacillaceae</taxon>
        <taxon>Brevibacillus</taxon>
    </lineage>
</organism>
<evidence type="ECO:0008006" key="6">
    <source>
        <dbReference type="Google" id="ProtNLM"/>
    </source>
</evidence>